<evidence type="ECO:0000313" key="1">
    <source>
        <dbReference type="EMBL" id="EDO49928.1"/>
    </source>
</evidence>
<keyword evidence="2" id="KW-1185">Reference proteome</keyword>
<organism evidence="1 2">
    <name type="scientific">Nematostella vectensis</name>
    <name type="common">Starlet sea anemone</name>
    <dbReference type="NCBI Taxonomy" id="45351"/>
    <lineage>
        <taxon>Eukaryota</taxon>
        <taxon>Metazoa</taxon>
        <taxon>Cnidaria</taxon>
        <taxon>Anthozoa</taxon>
        <taxon>Hexacorallia</taxon>
        <taxon>Actiniaria</taxon>
        <taxon>Edwardsiidae</taxon>
        <taxon>Nematostella</taxon>
    </lineage>
</organism>
<dbReference type="AlphaFoldDB" id="A7RFB7"/>
<evidence type="ECO:0000313" key="2">
    <source>
        <dbReference type="Proteomes" id="UP000001593"/>
    </source>
</evidence>
<protein>
    <submittedName>
        <fullName evidence="1">Uncharacterized protein</fullName>
    </submittedName>
</protein>
<reference evidence="1 2" key="1">
    <citation type="journal article" date="2007" name="Science">
        <title>Sea anemone genome reveals ancestral eumetazoan gene repertoire and genomic organization.</title>
        <authorList>
            <person name="Putnam N.H."/>
            <person name="Srivastava M."/>
            <person name="Hellsten U."/>
            <person name="Dirks B."/>
            <person name="Chapman J."/>
            <person name="Salamov A."/>
            <person name="Terry A."/>
            <person name="Shapiro H."/>
            <person name="Lindquist E."/>
            <person name="Kapitonov V.V."/>
            <person name="Jurka J."/>
            <person name="Genikhovich G."/>
            <person name="Grigoriev I.V."/>
            <person name="Lucas S.M."/>
            <person name="Steele R.E."/>
            <person name="Finnerty J.R."/>
            <person name="Technau U."/>
            <person name="Martindale M.Q."/>
            <person name="Rokhsar D.S."/>
        </authorList>
    </citation>
    <scope>NUCLEOTIDE SEQUENCE [LARGE SCALE GENOMIC DNA]</scope>
    <source>
        <strain evidence="2">CH2 X CH6</strain>
    </source>
</reference>
<dbReference type="InParanoid" id="A7RFB7"/>
<sequence length="63" mass="6936">MALAIGGGVLVLILAVVLRFCYWRKKNGKVQPVSYTNQEDKHGVEMLGTNVTPPLEQHVTPSM</sequence>
<accession>A7RFB7</accession>
<dbReference type="EMBL" id="DS469507">
    <property type="protein sequence ID" value="EDO49928.1"/>
    <property type="molecule type" value="Genomic_DNA"/>
</dbReference>
<name>A7RFB7_NEMVE</name>
<dbReference type="HOGENOM" id="CLU_2888401_0_0_1"/>
<proteinExistence type="predicted"/>
<dbReference type="KEGG" id="nve:5522385"/>
<dbReference type="Proteomes" id="UP000001593">
    <property type="component" value="Unassembled WGS sequence"/>
</dbReference>
<gene>
    <name evidence="1" type="ORF">NEMVEDRAFT_v1g231713</name>
</gene>